<protein>
    <recommendedName>
        <fullName evidence="7">Protein kinase domain-containing protein</fullName>
    </recommendedName>
</protein>
<dbReference type="SUPFAM" id="SSF56112">
    <property type="entry name" value="Protein kinase-like (PK-like)"/>
    <property type="match status" value="1"/>
</dbReference>
<organism evidence="8 9">
    <name type="scientific">Gambusia affinis</name>
    <name type="common">Western mosquitofish</name>
    <name type="synonym">Heterandria affinis</name>
    <dbReference type="NCBI Taxonomy" id="33528"/>
    <lineage>
        <taxon>Eukaryota</taxon>
        <taxon>Metazoa</taxon>
        <taxon>Chordata</taxon>
        <taxon>Craniata</taxon>
        <taxon>Vertebrata</taxon>
        <taxon>Euteleostomi</taxon>
        <taxon>Actinopterygii</taxon>
        <taxon>Neopterygii</taxon>
        <taxon>Teleostei</taxon>
        <taxon>Neoteleostei</taxon>
        <taxon>Acanthomorphata</taxon>
        <taxon>Ovalentaria</taxon>
        <taxon>Atherinomorphae</taxon>
        <taxon>Cyprinodontiformes</taxon>
        <taxon>Poeciliidae</taxon>
        <taxon>Poeciliinae</taxon>
        <taxon>Gambusia</taxon>
    </lineage>
</organism>
<comment type="caution">
    <text evidence="8">The sequence shown here is derived from an EMBL/GenBank/DDBJ whole genome shotgun (WGS) entry which is preliminary data.</text>
</comment>
<keyword evidence="9" id="KW-1185">Reference proteome</keyword>
<reference evidence="8 9" key="1">
    <citation type="journal article" date="2018" name="G3 (Bethesda)">
        <title>A High-Quality Reference Genome for the Invasive Mosquitofish Gambusia affinis Using a Chicago Library.</title>
        <authorList>
            <person name="Hoffberg S.L."/>
            <person name="Troendle N.J."/>
            <person name="Glenn T.C."/>
            <person name="Mahmud O."/>
            <person name="Louha S."/>
            <person name="Chalopin D."/>
            <person name="Bennetzen J.L."/>
            <person name="Mauricio R."/>
        </authorList>
    </citation>
    <scope>NUCLEOTIDE SEQUENCE [LARGE SCALE GENOMIC DNA]</scope>
    <source>
        <strain evidence="8">NE01/NJP1002.9</strain>
        <tissue evidence="8">Muscle</tissue>
    </source>
</reference>
<dbReference type="InterPro" id="IPR011009">
    <property type="entry name" value="Kinase-like_dom_sf"/>
</dbReference>
<comment type="similarity">
    <text evidence="5">Belongs to the protein kinase superfamily.</text>
</comment>
<evidence type="ECO:0000256" key="6">
    <source>
        <dbReference type="SAM" id="MobiDB-lite"/>
    </source>
</evidence>
<dbReference type="InterPro" id="IPR051681">
    <property type="entry name" value="Ser/Thr_Kinases-Pseudokinases"/>
</dbReference>
<evidence type="ECO:0000256" key="2">
    <source>
        <dbReference type="ARBA" id="ARBA00022741"/>
    </source>
</evidence>
<evidence type="ECO:0000313" key="8">
    <source>
        <dbReference type="EMBL" id="PWA14212.1"/>
    </source>
</evidence>
<dbReference type="PANTHER" id="PTHR44329:SF297">
    <property type="entry name" value="RECEPTOR-INTERACTING SERINE_THREONINE-PROTEIN KINASE 3"/>
    <property type="match status" value="1"/>
</dbReference>
<dbReference type="PROSITE" id="PS00107">
    <property type="entry name" value="PROTEIN_KINASE_ATP"/>
    <property type="match status" value="1"/>
</dbReference>
<dbReference type="PANTHER" id="PTHR44329">
    <property type="entry name" value="SERINE/THREONINE-PROTEIN KINASE TNNI3K-RELATED"/>
    <property type="match status" value="1"/>
</dbReference>
<keyword evidence="1 5" id="KW-0808">Transferase</keyword>
<dbReference type="InterPro" id="IPR011029">
    <property type="entry name" value="DEATH-like_dom_sf"/>
</dbReference>
<dbReference type="InterPro" id="IPR008271">
    <property type="entry name" value="Ser/Thr_kinase_AS"/>
</dbReference>
<keyword evidence="2 4" id="KW-0547">Nucleotide-binding</keyword>
<accession>A0A315URU2</accession>
<proteinExistence type="inferred from homology"/>
<dbReference type="EMBL" id="NHOQ01002850">
    <property type="protein sequence ID" value="PWA14212.1"/>
    <property type="molecule type" value="Genomic_DNA"/>
</dbReference>
<evidence type="ECO:0000256" key="3">
    <source>
        <dbReference type="ARBA" id="ARBA00022840"/>
    </source>
</evidence>
<evidence type="ECO:0000256" key="5">
    <source>
        <dbReference type="RuleBase" id="RU000304"/>
    </source>
</evidence>
<name>A0A315URU2_GAMAF</name>
<feature type="domain" description="Protein kinase" evidence="7">
    <location>
        <begin position="29"/>
        <end position="300"/>
    </location>
</feature>
<feature type="binding site" evidence="4">
    <location>
        <position position="57"/>
    </location>
    <ligand>
        <name>ATP</name>
        <dbReference type="ChEBI" id="CHEBI:30616"/>
    </ligand>
</feature>
<feature type="non-terminal residue" evidence="8">
    <location>
        <position position="1"/>
    </location>
</feature>
<dbReference type="InterPro" id="IPR017441">
    <property type="entry name" value="Protein_kinase_ATP_BS"/>
</dbReference>
<keyword evidence="1 5" id="KW-0723">Serine/threonine-protein kinase</keyword>
<dbReference type="STRING" id="33528.ENSGAFP00000007222"/>
<dbReference type="InterPro" id="IPR000719">
    <property type="entry name" value="Prot_kinase_dom"/>
</dbReference>
<dbReference type="InterPro" id="IPR001245">
    <property type="entry name" value="Ser-Thr/Tyr_kinase_cat_dom"/>
</dbReference>
<dbReference type="SMART" id="SM00220">
    <property type="entry name" value="S_TKc"/>
    <property type="match status" value="1"/>
</dbReference>
<dbReference type="Proteomes" id="UP000250572">
    <property type="component" value="Unassembled WGS sequence"/>
</dbReference>
<dbReference type="Gene3D" id="1.10.510.10">
    <property type="entry name" value="Transferase(Phosphotransferase) domain 1"/>
    <property type="match status" value="1"/>
</dbReference>
<evidence type="ECO:0000313" key="9">
    <source>
        <dbReference type="Proteomes" id="UP000250572"/>
    </source>
</evidence>
<dbReference type="GO" id="GO:0009893">
    <property type="term" value="P:positive regulation of metabolic process"/>
    <property type="evidence" value="ECO:0007669"/>
    <property type="project" value="UniProtKB-ARBA"/>
</dbReference>
<dbReference type="Gene3D" id="1.10.533.10">
    <property type="entry name" value="Death Domain, Fas"/>
    <property type="match status" value="1"/>
</dbReference>
<dbReference type="PROSITE" id="PS00108">
    <property type="entry name" value="PROTEIN_KINASE_ST"/>
    <property type="match status" value="1"/>
</dbReference>
<evidence type="ECO:0000259" key="7">
    <source>
        <dbReference type="PROSITE" id="PS50011"/>
    </source>
</evidence>
<dbReference type="SUPFAM" id="SSF47986">
    <property type="entry name" value="DEATH domain"/>
    <property type="match status" value="1"/>
</dbReference>
<dbReference type="PROSITE" id="PS50011">
    <property type="entry name" value="PROTEIN_KINASE_DOM"/>
    <property type="match status" value="1"/>
</dbReference>
<sequence length="459" mass="51709">TLTFQATLVQQEMALPSIERCRDEDLDESIEWKEIGCGGFGTVYKVRHKVRGFVAIKLLEKTGTTDELHKEVECLTRLSSEFVLRVYGIYNSKKFLQFRKGIVMEFMKRGSIQTLQKDLSSPPPLPLAVRLAYQVAKGMQYIHSKGFVHHDLKPSNILLDNDFNVKLADFGLSRKTTSVSASVSKLAESSELSARTGGTIQYMPPEAFPLNYKIVRSFDVYSYGILLWSILSGEVPYAGKMDEHVILKIEDGQRPDVELCLKEEKEKKTAVIELMKHCWEQNPSDRPDFNEIIKKLQPIFSLHEDGIDAAIDDVLLKLRQNQSGSSSQFSQANAADLVPSPTPENDVSNDVVDHPSDTVQPSNVVGTQDLTEEEKATIVDSMMDAIIEKNTRVMEVAEDLKKMEIIQNETYSNIEAEKTNQAKMRELYKSLRASGKVKVAFYDALEKHEPNILKSHGDS</sequence>
<feature type="region of interest" description="Disordered" evidence="6">
    <location>
        <begin position="325"/>
        <end position="347"/>
    </location>
</feature>
<dbReference type="GO" id="GO:0043123">
    <property type="term" value="P:positive regulation of canonical NF-kappaB signal transduction"/>
    <property type="evidence" value="ECO:0007669"/>
    <property type="project" value="UniProtKB-ARBA"/>
</dbReference>
<dbReference type="GO" id="GO:0031349">
    <property type="term" value="P:positive regulation of defense response"/>
    <property type="evidence" value="ECO:0007669"/>
    <property type="project" value="UniProtKB-ARBA"/>
</dbReference>
<evidence type="ECO:0000256" key="4">
    <source>
        <dbReference type="PROSITE-ProRule" id="PRU10141"/>
    </source>
</evidence>
<keyword evidence="1 5" id="KW-0418">Kinase</keyword>
<dbReference type="Pfam" id="PF07714">
    <property type="entry name" value="PK_Tyr_Ser-Thr"/>
    <property type="match status" value="1"/>
</dbReference>
<evidence type="ECO:0000256" key="1">
    <source>
        <dbReference type="ARBA" id="ARBA00022527"/>
    </source>
</evidence>
<dbReference type="GO" id="GO:0004706">
    <property type="term" value="F:JUN kinase kinase kinase activity"/>
    <property type="evidence" value="ECO:0007669"/>
    <property type="project" value="TreeGrafter"/>
</dbReference>
<dbReference type="AlphaFoldDB" id="A0A315URU2"/>
<dbReference type="GO" id="GO:0005524">
    <property type="term" value="F:ATP binding"/>
    <property type="evidence" value="ECO:0007669"/>
    <property type="project" value="UniProtKB-UniRule"/>
</dbReference>
<gene>
    <name evidence="8" type="ORF">CCH79_00012300</name>
</gene>
<keyword evidence="3 4" id="KW-0067">ATP-binding</keyword>